<sequence length="415" mass="45883">MTTIVLPPYTPPPPVPSYSPKPADDESIVAHTPRIRELPTGSYIQRCGNDAVVLADQDPAAEIPSYGRQGLINGFVSVEERETVSEIVLKVKGKMDFMISEGGSMSTKLFNDSFTLWSSQKASTSVSPSAVPFSVPIRGKFEDENLVAHPLPPSYEIPWTTVPGLYFKSSYSISVTITRSRSRKLQFLNKSRTITIPFEYVPRLRPWRPIQPFSDLRADVKAMPEEFRQLSWEVSPRPKSTALPLDLHLFLPAVEIFGLDDTIPFHVQLSGSVSALQHFVSPHSTHSAATKTQRKEGLSVSLVRQVAIEINGRRASRAFTLASAALVLQPPSYDSLPSLDFSGSLRPHQSTQTGMFDIGAVRVHDFVVVELWPIDLDTLHGYQTLRYSHAVKLVTDSWVDAGSSAGSAMARFAHR</sequence>
<dbReference type="Proteomes" id="UP000636479">
    <property type="component" value="Unassembled WGS sequence"/>
</dbReference>
<gene>
    <name evidence="2" type="ORF">MIND_00592400</name>
</gene>
<name>A0A8H6W5J6_9AGAR</name>
<dbReference type="EMBL" id="JACAZF010000005">
    <property type="protein sequence ID" value="KAF7303631.1"/>
    <property type="molecule type" value="Genomic_DNA"/>
</dbReference>
<dbReference type="OrthoDB" id="3252135at2759"/>
<accession>A0A8H6W5J6</accession>
<feature type="region of interest" description="Disordered" evidence="1">
    <location>
        <begin position="1"/>
        <end position="25"/>
    </location>
</feature>
<evidence type="ECO:0000313" key="2">
    <source>
        <dbReference type="EMBL" id="KAF7303631.1"/>
    </source>
</evidence>
<dbReference type="InterPro" id="IPR014752">
    <property type="entry name" value="Arrestin-like_C"/>
</dbReference>
<dbReference type="Gene3D" id="2.60.40.640">
    <property type="match status" value="1"/>
</dbReference>
<comment type="caution">
    <text evidence="2">The sequence shown here is derived from an EMBL/GenBank/DDBJ whole genome shotgun (WGS) entry which is preliminary data.</text>
</comment>
<dbReference type="GeneID" id="59345198"/>
<keyword evidence="3" id="KW-1185">Reference proteome</keyword>
<protein>
    <submittedName>
        <fullName evidence="2">Uncharacterized protein</fullName>
    </submittedName>
</protein>
<proteinExistence type="predicted"/>
<feature type="compositionally biased region" description="Pro residues" evidence="1">
    <location>
        <begin position="8"/>
        <end position="19"/>
    </location>
</feature>
<organism evidence="2 3">
    <name type="scientific">Mycena indigotica</name>
    <dbReference type="NCBI Taxonomy" id="2126181"/>
    <lineage>
        <taxon>Eukaryota</taxon>
        <taxon>Fungi</taxon>
        <taxon>Dikarya</taxon>
        <taxon>Basidiomycota</taxon>
        <taxon>Agaricomycotina</taxon>
        <taxon>Agaricomycetes</taxon>
        <taxon>Agaricomycetidae</taxon>
        <taxon>Agaricales</taxon>
        <taxon>Marasmiineae</taxon>
        <taxon>Mycenaceae</taxon>
        <taxon>Mycena</taxon>
    </lineage>
</organism>
<reference evidence="2" key="1">
    <citation type="submission" date="2020-05" db="EMBL/GenBank/DDBJ databases">
        <title>Mycena genomes resolve the evolution of fungal bioluminescence.</title>
        <authorList>
            <person name="Tsai I.J."/>
        </authorList>
    </citation>
    <scope>NUCLEOTIDE SEQUENCE</scope>
    <source>
        <strain evidence="2">171206Taipei</strain>
    </source>
</reference>
<dbReference type="AlphaFoldDB" id="A0A8H6W5J6"/>
<evidence type="ECO:0000256" key="1">
    <source>
        <dbReference type="SAM" id="MobiDB-lite"/>
    </source>
</evidence>
<evidence type="ECO:0000313" key="3">
    <source>
        <dbReference type="Proteomes" id="UP000636479"/>
    </source>
</evidence>
<dbReference type="RefSeq" id="XP_037220603.1">
    <property type="nucleotide sequence ID" value="XM_037362682.1"/>
</dbReference>